<keyword evidence="3 8" id="KW-0808">Transferase</keyword>
<evidence type="ECO:0000256" key="2">
    <source>
        <dbReference type="ARBA" id="ARBA00022603"/>
    </source>
</evidence>
<dbReference type="InterPro" id="IPR038459">
    <property type="entry name" value="MT_TRM10-typ_sf"/>
</dbReference>
<dbReference type="Proteomes" id="UP000585474">
    <property type="component" value="Unassembled WGS sequence"/>
</dbReference>
<dbReference type="PANTHER" id="PTHR13563:SF13">
    <property type="entry name" value="TRNA METHYLTRANSFERASE 10 HOMOLOG A"/>
    <property type="match status" value="1"/>
</dbReference>
<dbReference type="Gene3D" id="3.40.1280.30">
    <property type="match status" value="1"/>
</dbReference>
<dbReference type="InterPro" id="IPR007356">
    <property type="entry name" value="tRNA_m1G_MeTrfase_euk"/>
</dbReference>
<keyword evidence="4" id="KW-0949">S-adenosyl-L-methionine</keyword>
<evidence type="ECO:0000256" key="5">
    <source>
        <dbReference type="ARBA" id="ARBA00048434"/>
    </source>
</evidence>
<name>A0A7J0E1A4_9ERIC</name>
<evidence type="ECO:0000259" key="7">
    <source>
        <dbReference type="PROSITE" id="PS51675"/>
    </source>
</evidence>
<keyword evidence="2 8" id="KW-0489">Methyltransferase</keyword>
<feature type="compositionally biased region" description="Acidic residues" evidence="6">
    <location>
        <begin position="469"/>
        <end position="478"/>
    </location>
</feature>
<dbReference type="CDD" id="cd18089">
    <property type="entry name" value="SPOUT_Trm10-like"/>
    <property type="match status" value="1"/>
</dbReference>
<reference evidence="9" key="1">
    <citation type="submission" date="2019-07" db="EMBL/GenBank/DDBJ databases">
        <title>De Novo Assembly of kiwifruit Actinidia rufa.</title>
        <authorList>
            <person name="Sugita-Konishi S."/>
            <person name="Sato K."/>
            <person name="Mori E."/>
            <person name="Abe Y."/>
            <person name="Kisaki G."/>
            <person name="Hamano K."/>
            <person name="Suezawa K."/>
            <person name="Otani M."/>
            <person name="Fukuda T."/>
            <person name="Manabe T."/>
            <person name="Gomi K."/>
            <person name="Tabuchi M."/>
            <person name="Akimitsu K."/>
            <person name="Kataoka I."/>
        </authorList>
    </citation>
    <scope>NUCLEOTIDE SEQUENCE [LARGE SCALE GENOMIC DNA]</scope>
    <source>
        <strain evidence="9">cv. Fuchu</strain>
    </source>
</reference>
<dbReference type="GO" id="GO:0002939">
    <property type="term" value="P:tRNA N1-guanine methylation"/>
    <property type="evidence" value="ECO:0007669"/>
    <property type="project" value="TreeGrafter"/>
</dbReference>
<dbReference type="EC" id="2.1.1.221" evidence="1"/>
<dbReference type="AlphaFoldDB" id="A0A7J0E1A4"/>
<dbReference type="PROSITE" id="PS51675">
    <property type="entry name" value="SAM_MT_TRM10"/>
    <property type="match status" value="1"/>
</dbReference>
<dbReference type="GO" id="GO:0052905">
    <property type="term" value="F:tRNA (guanosine(9)-N1)-methyltransferase activity"/>
    <property type="evidence" value="ECO:0007669"/>
    <property type="project" value="UniProtKB-EC"/>
</dbReference>
<dbReference type="GO" id="GO:0000049">
    <property type="term" value="F:tRNA binding"/>
    <property type="evidence" value="ECO:0007669"/>
    <property type="project" value="TreeGrafter"/>
</dbReference>
<feature type="domain" description="SAM-dependent MTase TRM10-type" evidence="7">
    <location>
        <begin position="108"/>
        <end position="311"/>
    </location>
</feature>
<evidence type="ECO:0000256" key="4">
    <source>
        <dbReference type="ARBA" id="ARBA00022691"/>
    </source>
</evidence>
<feature type="region of interest" description="Disordered" evidence="6">
    <location>
        <begin position="1"/>
        <end position="74"/>
    </location>
</feature>
<comment type="catalytic activity">
    <reaction evidence="5">
        <text>guanosine(9) in tRNA + S-adenosyl-L-methionine = N(1)-methylguanosine(9) in tRNA + S-adenosyl-L-homocysteine + H(+)</text>
        <dbReference type="Rhea" id="RHEA:43156"/>
        <dbReference type="Rhea" id="RHEA-COMP:10367"/>
        <dbReference type="Rhea" id="RHEA-COMP:10368"/>
        <dbReference type="ChEBI" id="CHEBI:15378"/>
        <dbReference type="ChEBI" id="CHEBI:57856"/>
        <dbReference type="ChEBI" id="CHEBI:59789"/>
        <dbReference type="ChEBI" id="CHEBI:73542"/>
        <dbReference type="ChEBI" id="CHEBI:74269"/>
        <dbReference type="EC" id="2.1.1.221"/>
    </reaction>
</comment>
<evidence type="ECO:0000256" key="1">
    <source>
        <dbReference type="ARBA" id="ARBA00012797"/>
    </source>
</evidence>
<proteinExistence type="predicted"/>
<feature type="compositionally biased region" description="Basic and acidic residues" evidence="6">
    <location>
        <begin position="43"/>
        <end position="74"/>
    </location>
</feature>
<feature type="compositionally biased region" description="Basic and acidic residues" evidence="6">
    <location>
        <begin position="486"/>
        <end position="497"/>
    </location>
</feature>
<gene>
    <name evidence="8" type="ORF">Acr_00g0097320</name>
</gene>
<feature type="region of interest" description="Disordered" evidence="6">
    <location>
        <begin position="460"/>
        <end position="504"/>
    </location>
</feature>
<dbReference type="InterPro" id="IPR028564">
    <property type="entry name" value="MT_TRM10-typ"/>
</dbReference>
<keyword evidence="9" id="KW-1185">Reference proteome</keyword>
<organism evidence="8 9">
    <name type="scientific">Actinidia rufa</name>
    <dbReference type="NCBI Taxonomy" id="165716"/>
    <lineage>
        <taxon>Eukaryota</taxon>
        <taxon>Viridiplantae</taxon>
        <taxon>Streptophyta</taxon>
        <taxon>Embryophyta</taxon>
        <taxon>Tracheophyta</taxon>
        <taxon>Spermatophyta</taxon>
        <taxon>Magnoliopsida</taxon>
        <taxon>eudicotyledons</taxon>
        <taxon>Gunneridae</taxon>
        <taxon>Pentapetalae</taxon>
        <taxon>asterids</taxon>
        <taxon>Ericales</taxon>
        <taxon>Actinidiaceae</taxon>
        <taxon>Actinidia</taxon>
    </lineage>
</organism>
<dbReference type="GO" id="GO:0005634">
    <property type="term" value="C:nucleus"/>
    <property type="evidence" value="ECO:0007669"/>
    <property type="project" value="TreeGrafter"/>
</dbReference>
<evidence type="ECO:0000313" key="8">
    <source>
        <dbReference type="EMBL" id="GFS45657.1"/>
    </source>
</evidence>
<sequence length="504" mass="58002">MQTAEAAENGEDAVGDQSNEDAGPSPCSQPLSKNAQKKLLKQQRFEAKKAEKKAAMKEHKKREGERKRKEWDQMLEGATKEERERLIESRKGLRKERMEKRSEERENKIQRLTEAKHHGQNIVVDFEFSHLMTSSEIHSLVQQIMYCYAINGKSTSPGHLWLTSLRGEMEIQLRRLPGFNKWLIEKEDRSYIEAFQDRKECLVYLTADSENTLDELDPMNIYIVGGLVDRNRWKGITMKKAKEQGIQTAKLPIGNYLKMSSSQLKSSLEASYMGIYIVVLVSVACNNTYDGYDENVLCKVLPGVSKREVLDMLPIFEYILFSTRTLAIVSYNYSSHQPGTLIIQDLKKERFLRKNELLHEDALGFKTRMFELVPHWISGPSQETFEHPHWMVSIRAEAKSKRVKASRSSVFMVSMNRHIGCFQHSSQMGLTFTIQAPMKLCHRPIATLFTRSVGKICESASEEHGGDSEREENEEKDDQIERRRKLMEVESLPRDESVGTDLNS</sequence>
<evidence type="ECO:0000256" key="3">
    <source>
        <dbReference type="ARBA" id="ARBA00022679"/>
    </source>
</evidence>
<dbReference type="EMBL" id="BJWL01000454">
    <property type="protein sequence ID" value="GFS45657.1"/>
    <property type="molecule type" value="Genomic_DNA"/>
</dbReference>
<dbReference type="OrthoDB" id="278300at2759"/>
<evidence type="ECO:0000256" key="6">
    <source>
        <dbReference type="SAM" id="MobiDB-lite"/>
    </source>
</evidence>
<accession>A0A7J0E1A4</accession>
<evidence type="ECO:0000313" key="9">
    <source>
        <dbReference type="Proteomes" id="UP000585474"/>
    </source>
</evidence>
<dbReference type="PANTHER" id="PTHR13563">
    <property type="entry name" value="TRNA (GUANINE-9-) METHYLTRANSFERASE"/>
    <property type="match status" value="1"/>
</dbReference>
<protein>
    <recommendedName>
        <fullName evidence="1">tRNA (guanine(9)-N(1))-methyltransferase</fullName>
        <ecNumber evidence="1">2.1.1.221</ecNumber>
    </recommendedName>
</protein>
<comment type="caution">
    <text evidence="8">The sequence shown here is derived from an EMBL/GenBank/DDBJ whole genome shotgun (WGS) entry which is preliminary data.</text>
</comment>